<dbReference type="EMBL" id="CAXITT010000884">
    <property type="protein sequence ID" value="CAL1546957.1"/>
    <property type="molecule type" value="Genomic_DNA"/>
</dbReference>
<dbReference type="Proteomes" id="UP001497497">
    <property type="component" value="Unassembled WGS sequence"/>
</dbReference>
<dbReference type="PANTHER" id="PTHR45761:SF1">
    <property type="entry name" value="EXTENDED SYNAPTOTAGMIN-LIKE PROTEIN 2, ISOFORM C"/>
    <property type="match status" value="1"/>
</dbReference>
<organism evidence="1 2">
    <name type="scientific">Lymnaea stagnalis</name>
    <name type="common">Great pond snail</name>
    <name type="synonym">Helix stagnalis</name>
    <dbReference type="NCBI Taxonomy" id="6523"/>
    <lineage>
        <taxon>Eukaryota</taxon>
        <taxon>Metazoa</taxon>
        <taxon>Spiralia</taxon>
        <taxon>Lophotrochozoa</taxon>
        <taxon>Mollusca</taxon>
        <taxon>Gastropoda</taxon>
        <taxon>Heterobranchia</taxon>
        <taxon>Euthyneura</taxon>
        <taxon>Panpulmonata</taxon>
        <taxon>Hygrophila</taxon>
        <taxon>Lymnaeoidea</taxon>
        <taxon>Lymnaeidae</taxon>
        <taxon>Lymnaea</taxon>
    </lineage>
</organism>
<protein>
    <submittedName>
        <fullName evidence="1">Uncharacterized protein</fullName>
    </submittedName>
</protein>
<dbReference type="GO" id="GO:0005789">
    <property type="term" value="C:endoplasmic reticulum membrane"/>
    <property type="evidence" value="ECO:0007669"/>
    <property type="project" value="TreeGrafter"/>
</dbReference>
<accession>A0AAV2IMU3</accession>
<dbReference type="GO" id="GO:0031210">
    <property type="term" value="F:phosphatidylcholine binding"/>
    <property type="evidence" value="ECO:0007669"/>
    <property type="project" value="TreeGrafter"/>
</dbReference>
<gene>
    <name evidence="1" type="ORF">GSLYS_00020334001</name>
</gene>
<keyword evidence="2" id="KW-1185">Reference proteome</keyword>
<name>A0AAV2IMU3_LYMST</name>
<proteinExistence type="predicted"/>
<sequence>MDRDIGTRDDPLGNVSMELSEICNNGFDDVWLPLEDVQHGMLHVQLTWLWLANDPLELDRAIKLNSDVDGAHNAILMVFLDGAGNLPVSIW</sequence>
<dbReference type="PANTHER" id="PTHR45761">
    <property type="entry name" value="EXTENDED SYNAPTOTAGMIN-LIKE PROTEIN 2, ISOFORM C"/>
    <property type="match status" value="1"/>
</dbReference>
<dbReference type="Gene3D" id="2.60.40.150">
    <property type="entry name" value="C2 domain"/>
    <property type="match status" value="1"/>
</dbReference>
<dbReference type="InterPro" id="IPR051634">
    <property type="entry name" value="Extended_Synaptotagmin"/>
</dbReference>
<reference evidence="1 2" key="1">
    <citation type="submission" date="2024-04" db="EMBL/GenBank/DDBJ databases">
        <authorList>
            <consortium name="Genoscope - CEA"/>
            <person name="William W."/>
        </authorList>
    </citation>
    <scope>NUCLEOTIDE SEQUENCE [LARGE SCALE GENOMIC DNA]</scope>
</reference>
<evidence type="ECO:0000313" key="2">
    <source>
        <dbReference type="Proteomes" id="UP001497497"/>
    </source>
</evidence>
<comment type="caution">
    <text evidence="1">The sequence shown here is derived from an EMBL/GenBank/DDBJ whole genome shotgun (WGS) entry which is preliminary data.</text>
</comment>
<dbReference type="SUPFAM" id="SSF49562">
    <property type="entry name" value="C2 domain (Calcium/lipid-binding domain, CaLB)"/>
    <property type="match status" value="1"/>
</dbReference>
<dbReference type="GO" id="GO:0008429">
    <property type="term" value="F:phosphatidylethanolamine binding"/>
    <property type="evidence" value="ECO:0007669"/>
    <property type="project" value="TreeGrafter"/>
</dbReference>
<dbReference type="GO" id="GO:0005544">
    <property type="term" value="F:calcium-dependent phospholipid binding"/>
    <property type="evidence" value="ECO:0007669"/>
    <property type="project" value="TreeGrafter"/>
</dbReference>
<evidence type="ECO:0000313" key="1">
    <source>
        <dbReference type="EMBL" id="CAL1546957.1"/>
    </source>
</evidence>
<dbReference type="InterPro" id="IPR035892">
    <property type="entry name" value="C2_domain_sf"/>
</dbReference>
<dbReference type="GO" id="GO:0005509">
    <property type="term" value="F:calcium ion binding"/>
    <property type="evidence" value="ECO:0007669"/>
    <property type="project" value="TreeGrafter"/>
</dbReference>
<dbReference type="GO" id="GO:0035091">
    <property type="term" value="F:phosphatidylinositol binding"/>
    <property type="evidence" value="ECO:0007669"/>
    <property type="project" value="TreeGrafter"/>
</dbReference>
<dbReference type="AlphaFoldDB" id="A0AAV2IMU3"/>